<dbReference type="Proteomes" id="UP001174909">
    <property type="component" value="Unassembled WGS sequence"/>
</dbReference>
<keyword evidence="3" id="KW-1185">Reference proteome</keyword>
<protein>
    <submittedName>
        <fullName evidence="2">Uncharacterized protein</fullName>
    </submittedName>
</protein>
<proteinExistence type="predicted"/>
<evidence type="ECO:0000256" key="1">
    <source>
        <dbReference type="SAM" id="MobiDB-lite"/>
    </source>
</evidence>
<sequence>MGQAGVLNRLQGMFIYDCNQSTVSDIESEVHQMRRVPSGGSLPVILPEYFPKVDGFLRDPNAFKDFYGLIDRDLDRMVDLVAQRSEAVNAPPQVIVEWLGFGGHAKLGGLLHRKLAEQFPEALFLPIVLLPKEHALEENMRRETWGAYEETMNKVDPQTGRTEVGFPSLLTDNRMYRNYSTLDNKLAIGLASVEAAMEYQTDSGSLAETASSFGKYSNGWLGMRVLNRRVDVSEVRQGGRFRLPFGNRQIAVIKGKDNHVTWQVKNALWEMVDPKRRDLQMADHDPIEDESVIRMVVTLPVNPEGIKEIEADVRDQLDREGYEDAFPNLSYSFAPARFPVDSGENHMFVSMIYPLRGAGIPSIERIMGKNEDHNRFNSKDGSVYQIGFGTRHFIPQDGIPDNGSTQFSYLSRGHLRRVERERELTRIRTAGAEQQPGNGHTNGESGAGSEFRR</sequence>
<organism evidence="2 3">
    <name type="scientific">Geodia barretti</name>
    <name type="common">Barrett's horny sponge</name>
    <dbReference type="NCBI Taxonomy" id="519541"/>
    <lineage>
        <taxon>Eukaryota</taxon>
        <taxon>Metazoa</taxon>
        <taxon>Porifera</taxon>
        <taxon>Demospongiae</taxon>
        <taxon>Heteroscleromorpha</taxon>
        <taxon>Tetractinellida</taxon>
        <taxon>Astrophorina</taxon>
        <taxon>Geodiidae</taxon>
        <taxon>Geodia</taxon>
    </lineage>
</organism>
<feature type="compositionally biased region" description="Polar residues" evidence="1">
    <location>
        <begin position="435"/>
        <end position="444"/>
    </location>
</feature>
<comment type="caution">
    <text evidence="2">The sequence shown here is derived from an EMBL/GenBank/DDBJ whole genome shotgun (WGS) entry which is preliminary data.</text>
</comment>
<name>A0AA35SKQ8_GEOBA</name>
<evidence type="ECO:0000313" key="2">
    <source>
        <dbReference type="EMBL" id="CAI8031910.1"/>
    </source>
</evidence>
<feature type="region of interest" description="Disordered" evidence="1">
    <location>
        <begin position="423"/>
        <end position="453"/>
    </location>
</feature>
<evidence type="ECO:0000313" key="3">
    <source>
        <dbReference type="Proteomes" id="UP001174909"/>
    </source>
</evidence>
<dbReference type="EMBL" id="CASHTH010002575">
    <property type="protein sequence ID" value="CAI8031910.1"/>
    <property type="molecule type" value="Genomic_DNA"/>
</dbReference>
<accession>A0AA35SKQ8</accession>
<reference evidence="2" key="1">
    <citation type="submission" date="2023-03" db="EMBL/GenBank/DDBJ databases">
        <authorList>
            <person name="Steffen K."/>
            <person name="Cardenas P."/>
        </authorList>
    </citation>
    <scope>NUCLEOTIDE SEQUENCE</scope>
</reference>
<dbReference type="AlphaFoldDB" id="A0AA35SKQ8"/>
<gene>
    <name evidence="2" type="ORF">GBAR_LOCUS18071</name>
</gene>